<dbReference type="NCBIfam" id="TIGR03283">
    <property type="entry name" value="thy_syn_methano"/>
    <property type="match status" value="1"/>
</dbReference>
<dbReference type="PANTHER" id="PTHR11548:SF1">
    <property type="entry name" value="THYMIDYLATE SYNTHASE 1"/>
    <property type="match status" value="1"/>
</dbReference>
<dbReference type="InterPro" id="IPR045097">
    <property type="entry name" value="Thymidate_synth/dCMP_Mease"/>
</dbReference>
<dbReference type="InterPro" id="IPR014620">
    <property type="entry name" value="Thymidylate_synthase_arc"/>
</dbReference>
<dbReference type="InterPro" id="IPR023451">
    <property type="entry name" value="Thymidate_synth/dCMP_Mease_dom"/>
</dbReference>
<dbReference type="GO" id="GO:0005829">
    <property type="term" value="C:cytosol"/>
    <property type="evidence" value="ECO:0007669"/>
    <property type="project" value="TreeGrafter"/>
</dbReference>
<evidence type="ECO:0000256" key="3">
    <source>
        <dbReference type="ARBA" id="ARBA00022679"/>
    </source>
</evidence>
<dbReference type="GO" id="GO:0032259">
    <property type="term" value="P:methylation"/>
    <property type="evidence" value="ECO:0007669"/>
    <property type="project" value="UniProtKB-KW"/>
</dbReference>
<evidence type="ECO:0000256" key="1">
    <source>
        <dbReference type="ARBA" id="ARBA00022490"/>
    </source>
</evidence>
<keyword evidence="4" id="KW-0545">Nucleotide biosynthesis</keyword>
<keyword evidence="7" id="KW-1185">Reference proteome</keyword>
<dbReference type="InterPro" id="IPR036926">
    <property type="entry name" value="Thymidate_synth/dCMP_Mease_sf"/>
</dbReference>
<dbReference type="SUPFAM" id="SSF55831">
    <property type="entry name" value="Thymidylate synthase/dCMP hydroxymethylase"/>
    <property type="match status" value="1"/>
</dbReference>
<dbReference type="CDD" id="cd00351">
    <property type="entry name" value="TS_Pyrimidine_HMase"/>
    <property type="match status" value="1"/>
</dbReference>
<dbReference type="PANTHER" id="PTHR11548">
    <property type="entry name" value="THYMIDYLATE SYNTHASE 1"/>
    <property type="match status" value="1"/>
</dbReference>
<evidence type="ECO:0000256" key="2">
    <source>
        <dbReference type="ARBA" id="ARBA00022603"/>
    </source>
</evidence>
<evidence type="ECO:0000313" key="7">
    <source>
        <dbReference type="Proteomes" id="UP000253099"/>
    </source>
</evidence>
<dbReference type="PIRSF" id="PIRSF036752">
    <property type="entry name" value="TSase_MJ051"/>
    <property type="match status" value="1"/>
</dbReference>
<dbReference type="Pfam" id="PF00303">
    <property type="entry name" value="Thymidylat_synt"/>
    <property type="match status" value="1"/>
</dbReference>
<feature type="domain" description="Thymidylate synthase/dCMP hydroxymethylase" evidence="5">
    <location>
        <begin position="83"/>
        <end position="225"/>
    </location>
</feature>
<comment type="caution">
    <text evidence="6">The sequence shown here is derived from an EMBL/GenBank/DDBJ whole genome shotgun (WGS) entry which is preliminary data.</text>
</comment>
<keyword evidence="3 6" id="KW-0808">Transferase</keyword>
<accession>A0A366MER5</accession>
<dbReference type="EMBL" id="NIZT01000003">
    <property type="protein sequence ID" value="RBQ24537.1"/>
    <property type="molecule type" value="Genomic_DNA"/>
</dbReference>
<proteinExistence type="predicted"/>
<evidence type="ECO:0000256" key="4">
    <source>
        <dbReference type="ARBA" id="ARBA00022727"/>
    </source>
</evidence>
<dbReference type="Gene3D" id="3.30.572.10">
    <property type="entry name" value="Thymidylate synthase/dCMP hydroxymethylase domain"/>
    <property type="match status" value="1"/>
</dbReference>
<keyword evidence="2 6" id="KW-0489">Methyltransferase</keyword>
<evidence type="ECO:0000313" key="6">
    <source>
        <dbReference type="EMBL" id="RBQ24537.1"/>
    </source>
</evidence>
<name>A0A366MER5_9EURY</name>
<dbReference type="GO" id="GO:0006235">
    <property type="term" value="P:dTTP biosynthetic process"/>
    <property type="evidence" value="ECO:0007669"/>
    <property type="project" value="InterPro"/>
</dbReference>
<reference evidence="6 7" key="1">
    <citation type="submission" date="2018-06" db="EMBL/GenBank/DDBJ databases">
        <title>Genomic insight into two independent archaeal endosymbiosis events.</title>
        <authorList>
            <person name="Lind A.E."/>
            <person name="Lewis W.H."/>
            <person name="Spang A."/>
            <person name="Guy L."/>
            <person name="Embley M.T."/>
            <person name="Ettema T.J.G."/>
        </authorList>
    </citation>
    <scope>NUCLEOTIDE SEQUENCE [LARGE SCALE GENOMIC DNA]</scope>
    <source>
        <strain evidence="6">NOE</strain>
    </source>
</reference>
<dbReference type="AlphaFoldDB" id="A0A366MER5"/>
<protein>
    <submittedName>
        <fullName evidence="6">Putative thymidylate synthase</fullName>
        <ecNumber evidence="6">2.1.1.-</ecNumber>
    </submittedName>
</protein>
<organism evidence="6 7">
    <name type="scientific">Candidatus Methanobinarius endosymbioticus</name>
    <dbReference type="NCBI Taxonomy" id="2006182"/>
    <lineage>
        <taxon>Archaea</taxon>
        <taxon>Methanobacteriati</taxon>
        <taxon>Methanobacteriota</taxon>
        <taxon>Methanomada group</taxon>
        <taxon>Methanobacteria</taxon>
        <taxon>Methanobacteriales</taxon>
        <taxon>Methanobacteriaceae</taxon>
        <taxon>Candidatus Methanobinarius</taxon>
    </lineage>
</organism>
<sequence>MATLVEVDEIADGWETLVKKIIKEGKDVNDERGSLTKEILNVMVSIKKPLGNTNSGDFFNIKSKVSDILDIRVPEGYFWEGDKLKTYSEQFISSDKQGFVYTYGNRFRAHFDGVDQIDEAIERLNNCRESRRALSITWDQVIDTQNDEVPCMILVDFKIRDDKLYTTALWRSQDIYGAWFPNAVGLTYLAQYVSEKVNAEIESITIHSISAHIYEVNFPEAEKLLE</sequence>
<dbReference type="GO" id="GO:0004799">
    <property type="term" value="F:thymidylate synthase activity"/>
    <property type="evidence" value="ECO:0007669"/>
    <property type="project" value="InterPro"/>
</dbReference>
<evidence type="ECO:0000259" key="5">
    <source>
        <dbReference type="Pfam" id="PF00303"/>
    </source>
</evidence>
<dbReference type="GO" id="GO:0006231">
    <property type="term" value="P:dTMP biosynthetic process"/>
    <property type="evidence" value="ECO:0007669"/>
    <property type="project" value="TreeGrafter"/>
</dbReference>
<dbReference type="EC" id="2.1.1.-" evidence="6"/>
<gene>
    <name evidence="6" type="primary">thyA</name>
    <name evidence="6" type="ORF">ALNOE001_02070</name>
</gene>
<dbReference type="Proteomes" id="UP000253099">
    <property type="component" value="Unassembled WGS sequence"/>
</dbReference>
<keyword evidence="1" id="KW-0963">Cytoplasm</keyword>